<dbReference type="Proteomes" id="UP001500748">
    <property type="component" value="Unassembled WGS sequence"/>
</dbReference>
<evidence type="ECO:0000313" key="3">
    <source>
        <dbReference type="Proteomes" id="UP001500748"/>
    </source>
</evidence>
<dbReference type="EMBL" id="BAABDU010000003">
    <property type="protein sequence ID" value="GAA3758383.1"/>
    <property type="molecule type" value="Genomic_DNA"/>
</dbReference>
<sequence>MNIYKIGSDYDNYRFLLPADNTGLTSTDGGSLIKDWKICDYFLFKDPRKKTDKRKTDFTASCYNSSVLMIENRHKDILMNLSRNSIEYLEINTPELNQSFYIANIVKSVNVIEHEAISHEDFMNSFRNGTMKFRLENIGDNEIFRDKKFSSFYYCTQKFIDAMNEANITGLKFTNAGIAF</sequence>
<dbReference type="Pfam" id="PF07791">
    <property type="entry name" value="Imm11"/>
    <property type="match status" value="1"/>
</dbReference>
<evidence type="ECO:0000313" key="2">
    <source>
        <dbReference type="EMBL" id="GAA3758383.1"/>
    </source>
</evidence>
<dbReference type="RefSeq" id="WP_345140094.1">
    <property type="nucleotide sequence ID" value="NZ_BAABDU010000003.1"/>
</dbReference>
<gene>
    <name evidence="2" type="ORF">GCM10022423_06020</name>
</gene>
<keyword evidence="3" id="KW-1185">Reference proteome</keyword>
<evidence type="ECO:0000259" key="1">
    <source>
        <dbReference type="Pfam" id="PF07791"/>
    </source>
</evidence>
<name>A0ABP7G7E7_9FLAO</name>
<reference evidence="3" key="1">
    <citation type="journal article" date="2019" name="Int. J. Syst. Evol. Microbiol.">
        <title>The Global Catalogue of Microorganisms (GCM) 10K type strain sequencing project: providing services to taxonomists for standard genome sequencing and annotation.</title>
        <authorList>
            <consortium name="The Broad Institute Genomics Platform"/>
            <consortium name="The Broad Institute Genome Sequencing Center for Infectious Disease"/>
            <person name="Wu L."/>
            <person name="Ma J."/>
        </authorList>
    </citation>
    <scope>NUCLEOTIDE SEQUENCE [LARGE SCALE GENOMIC DNA]</scope>
    <source>
        <strain evidence="3">JCM 17337</strain>
    </source>
</reference>
<comment type="caution">
    <text evidence="2">The sequence shown here is derived from an EMBL/GenBank/DDBJ whole genome shotgun (WGS) entry which is preliminary data.</text>
</comment>
<proteinExistence type="predicted"/>
<accession>A0ABP7G7E7</accession>
<feature type="domain" description="Immunity MXAN-0049 protein" evidence="1">
    <location>
        <begin position="48"/>
        <end position="176"/>
    </location>
</feature>
<protein>
    <recommendedName>
        <fullName evidence="1">Immunity MXAN-0049 protein domain-containing protein</fullName>
    </recommendedName>
</protein>
<organism evidence="2 3">
    <name type="scientific">Flavobacterium ginsengiterrae</name>
    <dbReference type="NCBI Taxonomy" id="871695"/>
    <lineage>
        <taxon>Bacteria</taxon>
        <taxon>Pseudomonadati</taxon>
        <taxon>Bacteroidota</taxon>
        <taxon>Flavobacteriia</taxon>
        <taxon>Flavobacteriales</taxon>
        <taxon>Flavobacteriaceae</taxon>
        <taxon>Flavobacterium</taxon>
    </lineage>
</organism>
<dbReference type="InterPro" id="IPR012433">
    <property type="entry name" value="Imm11"/>
</dbReference>